<accession>A0A9E8ZIK9</accession>
<gene>
    <name evidence="2" type="ORF">OXH18_08225</name>
</gene>
<dbReference type="Proteomes" id="UP001163152">
    <property type="component" value="Chromosome"/>
</dbReference>
<protein>
    <submittedName>
        <fullName evidence="2">Peptidoglycan-binding domain-containing protein</fullName>
    </submittedName>
</protein>
<dbReference type="KEGG" id="tsin:OXH18_08225"/>
<keyword evidence="3" id="KW-1185">Reference proteome</keyword>
<dbReference type="InterPro" id="IPR036365">
    <property type="entry name" value="PGBD-like_sf"/>
</dbReference>
<reference evidence="2" key="1">
    <citation type="submission" date="2022-12" db="EMBL/GenBank/DDBJ databases">
        <title>Polyphasic identification of a Novel Hot-Spring Cyanobacterium Ocullathermofonsia sinensis gen nov. sp. nov. and Genomic Insights on its Adaptations to the Thermal Habitat.</title>
        <authorList>
            <person name="Daroch M."/>
            <person name="Tang J."/>
            <person name="Jiang Y."/>
        </authorList>
    </citation>
    <scope>NUCLEOTIDE SEQUENCE</scope>
    <source>
        <strain evidence="2">PKUAC-SCTA174</strain>
    </source>
</reference>
<dbReference type="EMBL" id="CP113797">
    <property type="protein sequence ID" value="WAL61958.1"/>
    <property type="molecule type" value="Genomic_DNA"/>
</dbReference>
<feature type="domain" description="Peptidoglycan binding-like" evidence="1">
    <location>
        <begin position="79"/>
        <end position="117"/>
    </location>
</feature>
<dbReference type="Gene3D" id="1.10.101.10">
    <property type="entry name" value="PGBD-like superfamily/PGBD"/>
    <property type="match status" value="1"/>
</dbReference>
<name>A0A9E8ZIK9_9CYAN</name>
<sequence>MKSLRFVSSAFHSGDSGVPPKLKPFNSQRGKLSSVLWKGAMCIAAIVAVLSITPEAVARGVLKLGSAGPEVARLQAALGIHVDGLFGRQTASAVAAFQRACGLHVDGIAGPQTLSALFGGRCSGHQPIADVCTDPCIDPCADPCASGDYDGYYDERRSSDDCEEGFPCYPPNRINQFGNRFPSRAYTGGQYVVVVPNGTPESLTQVRRYVPTAFPDATLAGSFINAGQFDDYATAARTVDLLEGVGFRAQVNYRRYYR</sequence>
<dbReference type="RefSeq" id="WP_268612032.1">
    <property type="nucleotide sequence ID" value="NZ_CP113797.1"/>
</dbReference>
<proteinExistence type="predicted"/>
<evidence type="ECO:0000313" key="2">
    <source>
        <dbReference type="EMBL" id="WAL61958.1"/>
    </source>
</evidence>
<dbReference type="InterPro" id="IPR002477">
    <property type="entry name" value="Peptidoglycan-bd-like"/>
</dbReference>
<dbReference type="AlphaFoldDB" id="A0A9E8ZIK9"/>
<evidence type="ECO:0000259" key="1">
    <source>
        <dbReference type="Pfam" id="PF01471"/>
    </source>
</evidence>
<dbReference type="Pfam" id="PF01471">
    <property type="entry name" value="PG_binding_1"/>
    <property type="match status" value="1"/>
</dbReference>
<dbReference type="InterPro" id="IPR036366">
    <property type="entry name" value="PGBDSf"/>
</dbReference>
<evidence type="ECO:0000313" key="3">
    <source>
        <dbReference type="Proteomes" id="UP001163152"/>
    </source>
</evidence>
<organism evidence="2 3">
    <name type="scientific">Thermocoleostomius sinensis A174</name>
    <dbReference type="NCBI Taxonomy" id="2016057"/>
    <lineage>
        <taxon>Bacteria</taxon>
        <taxon>Bacillati</taxon>
        <taxon>Cyanobacteriota</taxon>
        <taxon>Cyanophyceae</taxon>
        <taxon>Oculatellales</taxon>
        <taxon>Oculatellaceae</taxon>
        <taxon>Thermocoleostomius</taxon>
    </lineage>
</organism>
<dbReference type="SUPFAM" id="SSF47090">
    <property type="entry name" value="PGBD-like"/>
    <property type="match status" value="1"/>
</dbReference>